<proteinExistence type="predicted"/>
<evidence type="ECO:0000313" key="2">
    <source>
        <dbReference type="Proteomes" id="UP001172386"/>
    </source>
</evidence>
<dbReference type="EMBL" id="JAPDRQ010000002">
    <property type="protein sequence ID" value="KAJ9664583.1"/>
    <property type="molecule type" value="Genomic_DNA"/>
</dbReference>
<sequence length="336" mass="37012">MDSLYNRISDDPRIRRYALPIASTLLGIQSLWYLNRWASQRALNNFTPNSKWDWTKELVVITGGSSGIGAAIVSKLASKGIKIVILDLNEPTSPTPPTVYFYKTDISSSSSISSTATEIRTTHGHPTILINNAGISTDSTILEKPLNITQRIFAVNHFAHYLLVKEFLPNMIKHKHGHVVTIASMASFASRGGNIDYAASKAAVLAFHDGLSQELALFYDAPMVRTTIVHPTWVATPMLQPLLSAGLRVSTVQPEEIADAVVKQLYSGNSGALYLPNPLLLGIAAGMKGWPHWMQEWLRVTIARDVRDVARSANLKSTRLEQDKELTAEQRLVADL</sequence>
<evidence type="ECO:0000313" key="1">
    <source>
        <dbReference type="EMBL" id="KAJ9664583.1"/>
    </source>
</evidence>
<protein>
    <submittedName>
        <fullName evidence="1">Uncharacterized protein</fullName>
    </submittedName>
</protein>
<organism evidence="1 2">
    <name type="scientific">Neophaeococcomyces mojaviensis</name>
    <dbReference type="NCBI Taxonomy" id="3383035"/>
    <lineage>
        <taxon>Eukaryota</taxon>
        <taxon>Fungi</taxon>
        <taxon>Dikarya</taxon>
        <taxon>Ascomycota</taxon>
        <taxon>Pezizomycotina</taxon>
        <taxon>Eurotiomycetes</taxon>
        <taxon>Chaetothyriomycetidae</taxon>
        <taxon>Chaetothyriales</taxon>
        <taxon>Chaetothyriales incertae sedis</taxon>
        <taxon>Neophaeococcomyces</taxon>
    </lineage>
</organism>
<name>A0ACC3AL68_9EURO</name>
<reference evidence="1" key="1">
    <citation type="submission" date="2022-10" db="EMBL/GenBank/DDBJ databases">
        <title>Culturing micro-colonial fungi from biological soil crusts in the Mojave desert and describing Neophaeococcomyces mojavensis, and introducing the new genera and species Taxawa tesnikishii.</title>
        <authorList>
            <person name="Kurbessoian T."/>
            <person name="Stajich J.E."/>
        </authorList>
    </citation>
    <scope>NUCLEOTIDE SEQUENCE</scope>
    <source>
        <strain evidence="1">JES_112</strain>
    </source>
</reference>
<accession>A0ACC3AL68</accession>
<gene>
    <name evidence="1" type="ORF">H2198_000234</name>
</gene>
<dbReference type="Proteomes" id="UP001172386">
    <property type="component" value="Unassembled WGS sequence"/>
</dbReference>
<keyword evidence="2" id="KW-1185">Reference proteome</keyword>
<comment type="caution">
    <text evidence="1">The sequence shown here is derived from an EMBL/GenBank/DDBJ whole genome shotgun (WGS) entry which is preliminary data.</text>
</comment>